<keyword evidence="2" id="KW-1185">Reference proteome</keyword>
<accession>A0AAD4RA30</accession>
<sequence length="172" mass="18661">MGIFDSSSYDIHLMLLLFKQGASGRNYFSPRSVQWGPVLSRMRATGNSGRNWLSPRAWSPASTQSLMMKELRAAVETASVPGLFNEVQSSAGSVEPATAVETVLVPELGRLLQRNAPAVETVQSPICTMGSSPQSKWAIDYSGRNCLVPELGCIRKNTGSCHCKNTNAKEIQ</sequence>
<comment type="caution">
    <text evidence="1">The sequence shown here is derived from an EMBL/GenBank/DDBJ whole genome shotgun (WGS) entry which is preliminary data.</text>
</comment>
<dbReference type="Proteomes" id="UP001201812">
    <property type="component" value="Unassembled WGS sequence"/>
</dbReference>
<protein>
    <submittedName>
        <fullName evidence="1">Uncharacterized protein</fullName>
    </submittedName>
</protein>
<evidence type="ECO:0000313" key="1">
    <source>
        <dbReference type="EMBL" id="KAI1727953.1"/>
    </source>
</evidence>
<dbReference type="EMBL" id="JAKKPZ010000001">
    <property type="protein sequence ID" value="KAI1727953.1"/>
    <property type="molecule type" value="Genomic_DNA"/>
</dbReference>
<name>A0AAD4RA30_9BILA</name>
<dbReference type="AlphaFoldDB" id="A0AAD4RA30"/>
<evidence type="ECO:0000313" key="2">
    <source>
        <dbReference type="Proteomes" id="UP001201812"/>
    </source>
</evidence>
<organism evidence="1 2">
    <name type="scientific">Ditylenchus destructor</name>
    <dbReference type="NCBI Taxonomy" id="166010"/>
    <lineage>
        <taxon>Eukaryota</taxon>
        <taxon>Metazoa</taxon>
        <taxon>Ecdysozoa</taxon>
        <taxon>Nematoda</taxon>
        <taxon>Chromadorea</taxon>
        <taxon>Rhabditida</taxon>
        <taxon>Tylenchina</taxon>
        <taxon>Tylenchomorpha</taxon>
        <taxon>Sphaerularioidea</taxon>
        <taxon>Anguinidae</taxon>
        <taxon>Anguininae</taxon>
        <taxon>Ditylenchus</taxon>
    </lineage>
</organism>
<proteinExistence type="predicted"/>
<reference evidence="1" key="1">
    <citation type="submission" date="2022-01" db="EMBL/GenBank/DDBJ databases">
        <title>Genome Sequence Resource for Two Populations of Ditylenchus destructor, the Migratory Endoparasitic Phytonematode.</title>
        <authorList>
            <person name="Zhang H."/>
            <person name="Lin R."/>
            <person name="Xie B."/>
        </authorList>
    </citation>
    <scope>NUCLEOTIDE SEQUENCE</scope>
    <source>
        <strain evidence="1">BazhouSP</strain>
    </source>
</reference>
<gene>
    <name evidence="1" type="ORF">DdX_00096</name>
</gene>